<keyword evidence="4" id="KW-1185">Reference proteome</keyword>
<feature type="binding site" evidence="1">
    <location>
        <position position="211"/>
    </location>
    <ligand>
        <name>Zn(2+)</name>
        <dbReference type="ChEBI" id="CHEBI:29105"/>
    </ligand>
</feature>
<dbReference type="EMBL" id="JACETU010000004">
    <property type="protein sequence ID" value="KAF7430392.1"/>
    <property type="molecule type" value="Genomic_DNA"/>
</dbReference>
<feature type="compositionally biased region" description="Basic and acidic residues" evidence="2">
    <location>
        <begin position="285"/>
        <end position="298"/>
    </location>
</feature>
<dbReference type="VEuPathDB" id="FungiDB:PC9H_006097"/>
<feature type="compositionally biased region" description="Basic and acidic residues" evidence="2">
    <location>
        <begin position="639"/>
        <end position="658"/>
    </location>
</feature>
<keyword evidence="1" id="KW-0862">Zinc</keyword>
<evidence type="ECO:0000313" key="3">
    <source>
        <dbReference type="EMBL" id="KAF7430392.1"/>
    </source>
</evidence>
<feature type="compositionally biased region" description="Basic and acidic residues" evidence="2">
    <location>
        <begin position="75"/>
        <end position="93"/>
    </location>
</feature>
<feature type="compositionally biased region" description="Polar residues" evidence="2">
    <location>
        <begin position="565"/>
        <end position="578"/>
    </location>
</feature>
<evidence type="ECO:0000256" key="1">
    <source>
        <dbReference type="PIRSR" id="PIRSR605301-1"/>
    </source>
</evidence>
<feature type="binding site" evidence="1">
    <location>
        <position position="132"/>
    </location>
    <ligand>
        <name>Zn(2+)</name>
        <dbReference type="ChEBI" id="CHEBI:29105"/>
    </ligand>
</feature>
<feature type="compositionally biased region" description="Polar residues" evidence="2">
    <location>
        <begin position="514"/>
        <end position="526"/>
    </location>
</feature>
<accession>A0A8H6ZXB8</accession>
<keyword evidence="1" id="KW-0479">Metal-binding</keyword>
<dbReference type="RefSeq" id="XP_036631670.1">
    <property type="nucleotide sequence ID" value="XM_036775651.1"/>
</dbReference>
<dbReference type="Proteomes" id="UP000623687">
    <property type="component" value="Unassembled WGS sequence"/>
</dbReference>
<dbReference type="PANTHER" id="PTHR22599">
    <property type="entry name" value="MPS ONE BINDER KINASE ACTIVATOR-LIKE MOB"/>
    <property type="match status" value="1"/>
</dbReference>
<dbReference type="SMART" id="SM01388">
    <property type="entry name" value="Mob1_phocein"/>
    <property type="match status" value="1"/>
</dbReference>
<feature type="region of interest" description="Disordered" evidence="2">
    <location>
        <begin position="386"/>
        <end position="668"/>
    </location>
</feature>
<organism evidence="3 4">
    <name type="scientific">Pleurotus ostreatus</name>
    <name type="common">Oyster mushroom</name>
    <name type="synonym">White-rot fungus</name>
    <dbReference type="NCBI Taxonomy" id="5322"/>
    <lineage>
        <taxon>Eukaryota</taxon>
        <taxon>Fungi</taxon>
        <taxon>Dikarya</taxon>
        <taxon>Basidiomycota</taxon>
        <taxon>Agaricomycotina</taxon>
        <taxon>Agaricomycetes</taxon>
        <taxon>Agaricomycetidae</taxon>
        <taxon>Agaricales</taxon>
        <taxon>Pleurotineae</taxon>
        <taxon>Pleurotaceae</taxon>
        <taxon>Pleurotus</taxon>
    </lineage>
</organism>
<evidence type="ECO:0000313" key="4">
    <source>
        <dbReference type="Proteomes" id="UP000623687"/>
    </source>
</evidence>
<dbReference type="SUPFAM" id="SSF101152">
    <property type="entry name" value="Mob1/phocein"/>
    <property type="match status" value="1"/>
</dbReference>
<feature type="compositionally biased region" description="Basic and acidic residues" evidence="2">
    <location>
        <begin position="254"/>
        <end position="266"/>
    </location>
</feature>
<feature type="binding site" evidence="1">
    <location>
        <position position="127"/>
    </location>
    <ligand>
        <name>Zn(2+)</name>
        <dbReference type="ChEBI" id="CHEBI:29105"/>
    </ligand>
</feature>
<feature type="binding site" evidence="1">
    <location>
        <position position="206"/>
    </location>
    <ligand>
        <name>Zn(2+)</name>
        <dbReference type="ChEBI" id="CHEBI:29105"/>
    </ligand>
</feature>
<feature type="compositionally biased region" description="Polar residues" evidence="2">
    <location>
        <begin position="446"/>
        <end position="459"/>
    </location>
</feature>
<dbReference type="GeneID" id="59375915"/>
<evidence type="ECO:0000256" key="2">
    <source>
        <dbReference type="SAM" id="MobiDB-lite"/>
    </source>
</evidence>
<comment type="caution">
    <text evidence="3">The sequence shown here is derived from an EMBL/GenBank/DDBJ whole genome shotgun (WGS) entry which is preliminary data.</text>
</comment>
<feature type="compositionally biased region" description="Polar residues" evidence="2">
    <location>
        <begin position="659"/>
        <end position="668"/>
    </location>
</feature>
<dbReference type="InterPro" id="IPR036703">
    <property type="entry name" value="MOB_kinase_act_sf"/>
</dbReference>
<proteinExistence type="predicted"/>
<protein>
    <recommendedName>
        <fullName evidence="5">Mob1/phocein</fullName>
    </recommendedName>
</protein>
<dbReference type="AlphaFoldDB" id="A0A8H6ZXB8"/>
<feature type="compositionally biased region" description="Low complexity" evidence="2">
    <location>
        <begin position="460"/>
        <end position="473"/>
    </location>
</feature>
<feature type="compositionally biased region" description="Low complexity" evidence="2">
    <location>
        <begin position="596"/>
        <end position="638"/>
    </location>
</feature>
<dbReference type="Pfam" id="PF03637">
    <property type="entry name" value="Mob1_phocein"/>
    <property type="match status" value="1"/>
</dbReference>
<gene>
    <name evidence="3" type="ORF">PC9H_006097</name>
</gene>
<feature type="region of interest" description="Disordered" evidence="2">
    <location>
        <begin position="57"/>
        <end position="93"/>
    </location>
</feature>
<dbReference type="OrthoDB" id="10262609at2759"/>
<dbReference type="InterPro" id="IPR005301">
    <property type="entry name" value="MOB_kinase_act_fam"/>
</dbReference>
<feature type="region of interest" description="Disordered" evidence="2">
    <location>
        <begin position="254"/>
        <end position="343"/>
    </location>
</feature>
<name>A0A8H6ZXB8_PLEOS</name>
<reference evidence="3" key="1">
    <citation type="submission" date="2019-07" db="EMBL/GenBank/DDBJ databases">
        <authorList>
            <person name="Palmer J.M."/>
        </authorList>
    </citation>
    <scope>NUCLEOTIDE SEQUENCE</scope>
    <source>
        <strain evidence="3">PC9</strain>
    </source>
</reference>
<evidence type="ECO:0008006" key="5">
    <source>
        <dbReference type="Google" id="ProtNLM"/>
    </source>
</evidence>
<sequence>MTVSLIQRPLRGSRIASFYPVKSLPALSSLDSAFQLQEYISLLIRLDVHDVETIVSIPGKSSQNEQEGGAGGVHGESDNGEDAKGPDADKERKPEVMVDKACWIYEQLRRLAQDLTHPLITMLQQECTRATCPEMKAGEWLYLCVAHGTDGAMESCCAIDYILHTLDSATALLNSPRTFPSRLQIPPASHRHFSSLARRLGRIFAHAYFHHREAFEQAEAESSLYARFLALTSKFDLVPPEFLVIPQRFAHHDPAYNGEDHDRMGRDVGPPSLRSASLQPQPPSETRDQHPDLLEPSRTHYGHPLGGPPGLGIDTSPAPIADTSAPVISESGNESPRKVGRSRTDTMVLSDVSYITEELAKSDSGSKTVELAAPAPMESNNFQILGRAVSSEPPSINPFEQFLDAPTPDPPAASDALAERPQPAPLDAPRELEEIVPEAGQPPVEQEQTVDQPFITPSSSTAPTEAVPEAAASIVEKPEESKEPIEQPPSLKAETTDDSTAAPDGAKPEPPVPQTATVEETPSSALGLSEAPLTTPLPADEAQEPVPQPEASTTAPPDPLPSIEETPSTADDPPTSSALADPETPEKGEADTTFGEDPSPSVVDVPASVESDVSAPSASAEAPVPATDLAASLEPASSESDKATELDAEVKESTKAETTDSADAPSTT</sequence>
<feature type="compositionally biased region" description="Basic and acidic residues" evidence="2">
    <location>
        <begin position="476"/>
        <end position="485"/>
    </location>
</feature>
<dbReference type="Gene3D" id="1.20.140.30">
    <property type="entry name" value="MOB kinase activator"/>
    <property type="match status" value="1"/>
</dbReference>